<dbReference type="GO" id="GO:0033202">
    <property type="term" value="C:DNA helicase complex"/>
    <property type="evidence" value="ECO:0007669"/>
    <property type="project" value="TreeGrafter"/>
</dbReference>
<accession>F0YLM1</accession>
<dbReference type="eggNOG" id="ENOG502SCSZ">
    <property type="taxonomic scope" value="Eukaryota"/>
</dbReference>
<feature type="compositionally biased region" description="Basic and acidic residues" evidence="11">
    <location>
        <begin position="1367"/>
        <end position="1380"/>
    </location>
</feature>
<evidence type="ECO:0000256" key="6">
    <source>
        <dbReference type="ARBA" id="ARBA00034617"/>
    </source>
</evidence>
<dbReference type="GeneID" id="20226310"/>
<keyword evidence="9" id="KW-0862">Zinc</keyword>
<feature type="region of interest" description="Disordered" evidence="11">
    <location>
        <begin position="400"/>
        <end position="432"/>
    </location>
</feature>
<keyword evidence="5" id="KW-0413">Isomerase</keyword>
<dbReference type="GO" id="GO:0005829">
    <property type="term" value="C:cytosol"/>
    <property type="evidence" value="ECO:0007669"/>
    <property type="project" value="TreeGrafter"/>
</dbReference>
<feature type="region of interest" description="Disordered" evidence="11">
    <location>
        <begin position="1359"/>
        <end position="1380"/>
    </location>
</feature>
<dbReference type="Gene3D" id="1.20.1410.10">
    <property type="entry name" value="I/LWEQ domain"/>
    <property type="match status" value="1"/>
</dbReference>
<evidence type="ECO:0000256" key="5">
    <source>
        <dbReference type="ARBA" id="ARBA00023235"/>
    </source>
</evidence>
<dbReference type="PROSITE" id="PS51198">
    <property type="entry name" value="UVRD_HELICASE_ATP_BIND"/>
    <property type="match status" value="1"/>
</dbReference>
<dbReference type="EC" id="5.6.2.4" evidence="7"/>
<dbReference type="GO" id="GO:0008270">
    <property type="term" value="F:zinc ion binding"/>
    <property type="evidence" value="ECO:0007669"/>
    <property type="project" value="UniProtKB-KW"/>
</dbReference>
<dbReference type="PROSITE" id="PS50158">
    <property type="entry name" value="ZF_CCHC"/>
    <property type="match status" value="1"/>
</dbReference>
<dbReference type="InterPro" id="IPR014017">
    <property type="entry name" value="DNA_helicase_UvrD-like_C"/>
</dbReference>
<dbReference type="GO" id="GO:0005524">
    <property type="term" value="F:ATP binding"/>
    <property type="evidence" value="ECO:0007669"/>
    <property type="project" value="UniProtKB-UniRule"/>
</dbReference>
<dbReference type="Pfam" id="PF13361">
    <property type="entry name" value="UvrD_C"/>
    <property type="match status" value="1"/>
</dbReference>
<evidence type="ECO:0000256" key="8">
    <source>
        <dbReference type="ARBA" id="ARBA00048988"/>
    </source>
</evidence>
<dbReference type="Pfam" id="PF00580">
    <property type="entry name" value="UvrD-helicase"/>
    <property type="match status" value="1"/>
</dbReference>
<dbReference type="InterPro" id="IPR049317">
    <property type="entry name" value="GCIP-like_N"/>
</dbReference>
<dbReference type="InterPro" id="IPR036875">
    <property type="entry name" value="Znf_CCHC_sf"/>
</dbReference>
<keyword evidence="9" id="KW-0479">Metal-binding</keyword>
<keyword evidence="4 10" id="KW-0067">ATP-binding</keyword>
<feature type="domain" description="CCHC-type" evidence="12">
    <location>
        <begin position="469"/>
        <end position="483"/>
    </location>
</feature>
<dbReference type="OrthoDB" id="1470711at2759"/>
<dbReference type="EMBL" id="GL833157">
    <property type="protein sequence ID" value="EGB04003.1"/>
    <property type="molecule type" value="Genomic_DNA"/>
</dbReference>
<dbReference type="InterPro" id="IPR014016">
    <property type="entry name" value="UvrD-like_ATP-bd"/>
</dbReference>
<dbReference type="SUPFAM" id="SSF57756">
    <property type="entry name" value="Retrovirus zinc finger-like domains"/>
    <property type="match status" value="1"/>
</dbReference>
<dbReference type="Pfam" id="PF00098">
    <property type="entry name" value="zf-CCHC"/>
    <property type="match status" value="1"/>
</dbReference>
<proteinExistence type="predicted"/>
<dbReference type="GO" id="GO:0016787">
    <property type="term" value="F:hydrolase activity"/>
    <property type="evidence" value="ECO:0007669"/>
    <property type="project" value="UniProtKB-UniRule"/>
</dbReference>
<reference evidence="14 15" key="1">
    <citation type="journal article" date="2011" name="Proc. Natl. Acad. Sci. U.S.A.">
        <title>Niche of harmful alga Aureococcus anophagefferens revealed through ecogenomics.</title>
        <authorList>
            <person name="Gobler C.J."/>
            <person name="Berry D.L."/>
            <person name="Dyhrman S.T."/>
            <person name="Wilhelm S.W."/>
            <person name="Salamov A."/>
            <person name="Lobanov A.V."/>
            <person name="Zhang Y."/>
            <person name="Collier J.L."/>
            <person name="Wurch L.L."/>
            <person name="Kustka A.B."/>
            <person name="Dill B.D."/>
            <person name="Shah M."/>
            <person name="VerBerkmoes N.C."/>
            <person name="Kuo A."/>
            <person name="Terry A."/>
            <person name="Pangilinan J."/>
            <person name="Lindquist E.A."/>
            <person name="Lucas S."/>
            <person name="Paulsen I.T."/>
            <person name="Hattenrath-Lehmann T.K."/>
            <person name="Talmage S.C."/>
            <person name="Walker E.A."/>
            <person name="Koch F."/>
            <person name="Burson A.M."/>
            <person name="Marcoval M.A."/>
            <person name="Tang Y.Z."/>
            <person name="Lecleir G.R."/>
            <person name="Coyne K.J."/>
            <person name="Berg G.M."/>
            <person name="Bertrand E.M."/>
            <person name="Saito M.A."/>
            <person name="Gladyshev V.N."/>
            <person name="Grigoriev I.V."/>
        </authorList>
    </citation>
    <scope>NUCLEOTIDE SEQUENCE [LARGE SCALE GENOMIC DNA]</scope>
    <source>
        <strain evidence="15">CCMP 1984</strain>
    </source>
</reference>
<evidence type="ECO:0000256" key="3">
    <source>
        <dbReference type="ARBA" id="ARBA00022806"/>
    </source>
</evidence>
<dbReference type="KEGG" id="aaf:AURANDRAFT_67568"/>
<dbReference type="InParanoid" id="F0YLM1"/>
<evidence type="ECO:0000256" key="1">
    <source>
        <dbReference type="ARBA" id="ARBA00022741"/>
    </source>
</evidence>
<dbReference type="Gene3D" id="3.40.50.300">
    <property type="entry name" value="P-loop containing nucleotide triphosphate hydrolases"/>
    <property type="match status" value="2"/>
</dbReference>
<dbReference type="GO" id="GO:0000725">
    <property type="term" value="P:recombinational repair"/>
    <property type="evidence" value="ECO:0007669"/>
    <property type="project" value="TreeGrafter"/>
</dbReference>
<dbReference type="Gene3D" id="4.10.60.10">
    <property type="entry name" value="Zinc finger, CCHC-type"/>
    <property type="match status" value="1"/>
</dbReference>
<dbReference type="PANTHER" id="PTHR11070">
    <property type="entry name" value="UVRD / RECB / PCRA DNA HELICASE FAMILY MEMBER"/>
    <property type="match status" value="1"/>
</dbReference>
<keyword evidence="15" id="KW-1185">Reference proteome</keyword>
<name>F0YLM1_AURAN</name>
<gene>
    <name evidence="14" type="ORF">AURANDRAFT_67568</name>
</gene>
<dbReference type="InterPro" id="IPR001878">
    <property type="entry name" value="Znf_CCHC"/>
</dbReference>
<evidence type="ECO:0000256" key="4">
    <source>
        <dbReference type="ARBA" id="ARBA00022840"/>
    </source>
</evidence>
<evidence type="ECO:0000256" key="7">
    <source>
        <dbReference type="ARBA" id="ARBA00034808"/>
    </source>
</evidence>
<evidence type="ECO:0000256" key="2">
    <source>
        <dbReference type="ARBA" id="ARBA00022801"/>
    </source>
</evidence>
<feature type="binding site" evidence="10">
    <location>
        <begin position="566"/>
        <end position="573"/>
    </location>
    <ligand>
        <name>ATP</name>
        <dbReference type="ChEBI" id="CHEBI:30616"/>
    </ligand>
</feature>
<feature type="compositionally biased region" description="Low complexity" evidence="11">
    <location>
        <begin position="402"/>
        <end position="415"/>
    </location>
</feature>
<keyword evidence="3 10" id="KW-0347">Helicase</keyword>
<organism evidence="15">
    <name type="scientific">Aureococcus anophagefferens</name>
    <name type="common">Harmful bloom alga</name>
    <dbReference type="NCBI Taxonomy" id="44056"/>
    <lineage>
        <taxon>Eukaryota</taxon>
        <taxon>Sar</taxon>
        <taxon>Stramenopiles</taxon>
        <taxon>Ochrophyta</taxon>
        <taxon>Pelagophyceae</taxon>
        <taxon>Pelagomonadales</taxon>
        <taxon>Pelagomonadaceae</taxon>
        <taxon>Aureococcus</taxon>
    </lineage>
</organism>
<dbReference type="InterPro" id="IPR027417">
    <property type="entry name" value="P-loop_NTPase"/>
</dbReference>
<feature type="compositionally biased region" description="Basic and acidic residues" evidence="11">
    <location>
        <begin position="1396"/>
        <end position="1413"/>
    </location>
</feature>
<evidence type="ECO:0000313" key="15">
    <source>
        <dbReference type="Proteomes" id="UP000002729"/>
    </source>
</evidence>
<feature type="compositionally biased region" description="Low complexity" evidence="11">
    <location>
        <begin position="1169"/>
        <end position="1178"/>
    </location>
</feature>
<evidence type="ECO:0000256" key="9">
    <source>
        <dbReference type="PROSITE-ProRule" id="PRU00047"/>
    </source>
</evidence>
<dbReference type="Pfam" id="PF13324">
    <property type="entry name" value="GCIP_N"/>
    <property type="match status" value="1"/>
</dbReference>
<protein>
    <recommendedName>
        <fullName evidence="7">DNA 3'-5' helicase</fullName>
        <ecNumber evidence="7">5.6.2.4</ecNumber>
    </recommendedName>
</protein>
<evidence type="ECO:0000259" key="12">
    <source>
        <dbReference type="PROSITE" id="PS50158"/>
    </source>
</evidence>
<dbReference type="InterPro" id="IPR000212">
    <property type="entry name" value="DNA_helicase_UvrD/REP"/>
</dbReference>
<keyword evidence="9" id="KW-0863">Zinc-finger</keyword>
<keyword evidence="1 10" id="KW-0547">Nucleotide-binding</keyword>
<evidence type="ECO:0000313" key="14">
    <source>
        <dbReference type="EMBL" id="EGB04003.1"/>
    </source>
</evidence>
<comment type="catalytic activity">
    <reaction evidence="8">
        <text>ATP + H2O = ADP + phosphate + H(+)</text>
        <dbReference type="Rhea" id="RHEA:13065"/>
        <dbReference type="ChEBI" id="CHEBI:15377"/>
        <dbReference type="ChEBI" id="CHEBI:15378"/>
        <dbReference type="ChEBI" id="CHEBI:30616"/>
        <dbReference type="ChEBI" id="CHEBI:43474"/>
        <dbReference type="ChEBI" id="CHEBI:456216"/>
        <dbReference type="EC" id="5.6.2.4"/>
    </reaction>
</comment>
<feature type="region of interest" description="Disordered" evidence="11">
    <location>
        <begin position="1396"/>
        <end position="1431"/>
    </location>
</feature>
<dbReference type="GO" id="GO:0003677">
    <property type="term" value="F:DNA binding"/>
    <property type="evidence" value="ECO:0007669"/>
    <property type="project" value="InterPro"/>
</dbReference>
<evidence type="ECO:0000259" key="13">
    <source>
        <dbReference type="PROSITE" id="PS51198"/>
    </source>
</evidence>
<dbReference type="PANTHER" id="PTHR11070:SF2">
    <property type="entry name" value="ATP-DEPENDENT DNA HELICASE SRS2"/>
    <property type="match status" value="1"/>
</dbReference>
<feature type="compositionally biased region" description="Basic residues" evidence="11">
    <location>
        <begin position="1414"/>
        <end position="1427"/>
    </location>
</feature>
<feature type="domain" description="UvrD-like helicase ATP-binding" evidence="13">
    <location>
        <begin position="545"/>
        <end position="884"/>
    </location>
</feature>
<feature type="region of interest" description="Disordered" evidence="11">
    <location>
        <begin position="1156"/>
        <end position="1191"/>
    </location>
</feature>
<dbReference type="SUPFAM" id="SSF52540">
    <property type="entry name" value="P-loop containing nucleoside triphosphate hydrolases"/>
    <property type="match status" value="1"/>
</dbReference>
<keyword evidence="2 10" id="KW-0378">Hydrolase</keyword>
<sequence length="1534" mass="164014">MAESASAVVAALAAKCAALTSQLDDSALDAQLAAAAGNVAVAGAPPAAAVPKSWASGKEDAIGVALAIFVTAANDLERGSVKLALCCGDGSATGAQAASLCDELGPAADAFATAAQVLGGDGAGAGAPLRALARGAARRLLEALRALAASLAAGDGSQNAKSGVVWEAAGAARQLPASNRAAYRREFLSWATELKDAIAEFGELAAAEAFSYDAIDDGFGGDDDAYGDAERPAAAAVVECLRVLGATYKDVLVAMDAAGKAGDFGFVASVYGAGAALRRSATTLAEELYPPLDPATLGAALDGAAGAMAAVLAVLDARAGLPPPPPGAPPTLRARWDAKRDAAAALVAALPPAEPVLMVPLMSPALSHARKYALQGDSAAGGLAGTCRFQSTMAPSPTIPLTPRASASPRAAPTPDTLTPSKRRRDGDDITRTRLDFDALTTPPLALPGVDGAINPQPECALKKYGKQCYKCGETGHWTRECPLDGSMIARFASACPRCPRMIIAGDRIGKIFGKWSHHSCAYAASARSRRPALPPPPPPRSETDAVLEELDAAVSGPGKLIVVNGVAGAGKSRLLRDCYARAGPGSRKVALVFNADAGAELRAAGLEARGRSLGARTAHSLGWELCRALRGGARLTERELGDDDHAAAADAGAPARGGADKTNRILDAFWPVDKLSDGARAKKSLRVAVYGAFVRDAVSFAKQAGVGVAEIVPDDDEDGAWDRVIARHRLGDLLSDWSLDRGGLSAARQKRVKREWPVLASRIAEARRMARRVFAESVRLCEAGRFDFDDMIFAPLLLRGGGAGVFGTFEFVFVDEAQDSSRLRRHLYRKLLAPGGRLLVVGDDNQAINAFAGADHGAIERFVEENSDLAAPRFKLTTCYRCAEAVIDLANDHLRKVDDAADPIMMRPRTDAPEGRVERDVTFSSRPLPQEAGDTVVLGRCNRDLVRLLYVLARQGRTCRMRGRTDLAKKLRKLVRACAASGARDLDDFESEATWRAARKQFDFDGEDICEILTVVVDELRAGEPVADVAEAIDAEIAARFESEEKMTDALLSTVHKAKGGGWKRVYILQPECLPHPYLMKTKLDKRQEYNAYYVAITRAKECLYFLKNVPRNARFEDVLFPPVGDDALGANSDCDDDAPPRAEFDWRQAYRDSFRSGSDDDDDDAAAEPPATTADDLAILGFPPDASPDDAEIRRAYRLAARRELRGASAERRRRRLGGPCVFRLEVLEEGRVDRRFRDDPPAGRAAGPLWRRSPRAEEEQDVGEQLRRHADVELDHGHVRAREVDGLDGVARGRARILSEVREAPVVRRSPAILYHVDEVVRRYGPDAVVGGKREPRLWVEDARHARAVRPSIRADVAPPRGLGDGRRRVRRDGAGEAAVRERARRVDLGDDLPRRAVPQHGDKVRVEHRLGRRRRRRRRRRQRDLHLGRAEAVSESARAQDAVVAAQLRARAARQRAGAEGAVVAADHGPVGIQAEQLAARMEHGVEGIAVAVVERGKVELEACLWRGCHCAGRGAARSTSITGCHGLAL</sequence>
<evidence type="ECO:0000256" key="11">
    <source>
        <dbReference type="SAM" id="MobiDB-lite"/>
    </source>
</evidence>
<dbReference type="RefSeq" id="XP_009041281.1">
    <property type="nucleotide sequence ID" value="XM_009043033.1"/>
</dbReference>
<dbReference type="Proteomes" id="UP000002729">
    <property type="component" value="Unassembled WGS sequence"/>
</dbReference>
<comment type="catalytic activity">
    <reaction evidence="6">
        <text>Couples ATP hydrolysis with the unwinding of duplex DNA by translocating in the 3'-5' direction.</text>
        <dbReference type="EC" id="5.6.2.4"/>
    </reaction>
</comment>
<dbReference type="SMART" id="SM00343">
    <property type="entry name" value="ZnF_C2HC"/>
    <property type="match status" value="1"/>
</dbReference>
<feature type="region of interest" description="Disordered" evidence="11">
    <location>
        <begin position="1241"/>
        <end position="1266"/>
    </location>
</feature>
<dbReference type="GO" id="GO:0043138">
    <property type="term" value="F:3'-5' DNA helicase activity"/>
    <property type="evidence" value="ECO:0007669"/>
    <property type="project" value="UniProtKB-EC"/>
</dbReference>
<evidence type="ECO:0000256" key="10">
    <source>
        <dbReference type="PROSITE-ProRule" id="PRU00560"/>
    </source>
</evidence>